<dbReference type="EMBL" id="JAHMHQ010000022">
    <property type="protein sequence ID" value="KAK1624975.1"/>
    <property type="molecule type" value="Genomic_DNA"/>
</dbReference>
<reference evidence="2" key="1">
    <citation type="submission" date="2021-06" db="EMBL/GenBank/DDBJ databases">
        <title>Comparative genomics, transcriptomics and evolutionary studies reveal genomic signatures of adaptation to plant cell wall in hemibiotrophic fungi.</title>
        <authorList>
            <consortium name="DOE Joint Genome Institute"/>
            <person name="Baroncelli R."/>
            <person name="Diaz J.F."/>
            <person name="Benocci T."/>
            <person name="Peng M."/>
            <person name="Battaglia E."/>
            <person name="Haridas S."/>
            <person name="Andreopoulos W."/>
            <person name="Labutti K."/>
            <person name="Pangilinan J."/>
            <person name="Floch G.L."/>
            <person name="Makela M.R."/>
            <person name="Henrissat B."/>
            <person name="Grigoriev I.V."/>
            <person name="Crouch J.A."/>
            <person name="De Vries R.P."/>
            <person name="Sukno S.A."/>
            <person name="Thon M.R."/>
        </authorList>
    </citation>
    <scope>NUCLEOTIDE SEQUENCE</scope>
    <source>
        <strain evidence="2">CBS 102054</strain>
    </source>
</reference>
<evidence type="ECO:0000313" key="3">
    <source>
        <dbReference type="Proteomes" id="UP001243989"/>
    </source>
</evidence>
<dbReference type="AlphaFoldDB" id="A0AAJ0EBE0"/>
<gene>
    <name evidence="2" type="ORF">BDP81DRAFT_103884</name>
</gene>
<sequence length="165" mass="18577">MNSLSRGRLCGVFTPRSTDLDEPYRLIESCARVSLPGLGEDLSASESLEGEQFTWHFGKPVWLHAYPGNDTHDFTHHIRGTGRPTTQTCSRITYRGPHTTRPTVARRSYLFQIPVCWIRRQRGSQKPLPPPFLRPSTTVARQPGAARARVDAGTTHRRNPITEST</sequence>
<comment type="caution">
    <text evidence="2">The sequence shown here is derived from an EMBL/GenBank/DDBJ whole genome shotgun (WGS) entry which is preliminary data.</text>
</comment>
<dbReference type="Proteomes" id="UP001243989">
    <property type="component" value="Unassembled WGS sequence"/>
</dbReference>
<name>A0AAJ0EBE0_9PEZI</name>
<accession>A0AAJ0EBE0</accession>
<proteinExistence type="predicted"/>
<feature type="region of interest" description="Disordered" evidence="1">
    <location>
        <begin position="124"/>
        <end position="165"/>
    </location>
</feature>
<keyword evidence="3" id="KW-1185">Reference proteome</keyword>
<dbReference type="RefSeq" id="XP_060440970.1">
    <property type="nucleotide sequence ID" value="XM_060581396.1"/>
</dbReference>
<dbReference type="GeneID" id="85466258"/>
<protein>
    <submittedName>
        <fullName evidence="2">Uncharacterized protein</fullName>
    </submittedName>
</protein>
<evidence type="ECO:0000313" key="2">
    <source>
        <dbReference type="EMBL" id="KAK1624975.1"/>
    </source>
</evidence>
<organism evidence="2 3">
    <name type="scientific">Colletotrichum phormii</name>
    <dbReference type="NCBI Taxonomy" id="359342"/>
    <lineage>
        <taxon>Eukaryota</taxon>
        <taxon>Fungi</taxon>
        <taxon>Dikarya</taxon>
        <taxon>Ascomycota</taxon>
        <taxon>Pezizomycotina</taxon>
        <taxon>Sordariomycetes</taxon>
        <taxon>Hypocreomycetidae</taxon>
        <taxon>Glomerellales</taxon>
        <taxon>Glomerellaceae</taxon>
        <taxon>Colletotrichum</taxon>
        <taxon>Colletotrichum acutatum species complex</taxon>
    </lineage>
</organism>
<evidence type="ECO:0000256" key="1">
    <source>
        <dbReference type="SAM" id="MobiDB-lite"/>
    </source>
</evidence>